<reference evidence="1" key="1">
    <citation type="submission" date="2020-12" db="EMBL/GenBank/DDBJ databases">
        <title>WGS assembly of Carya illinoinensis cv. Pawnee.</title>
        <authorList>
            <person name="Platts A."/>
            <person name="Shu S."/>
            <person name="Wright S."/>
            <person name="Barry K."/>
            <person name="Edger P."/>
            <person name="Pires J.C."/>
            <person name="Schmutz J."/>
        </authorList>
    </citation>
    <scope>NUCLEOTIDE SEQUENCE</scope>
    <source>
        <tissue evidence="1">Leaf</tissue>
    </source>
</reference>
<dbReference type="PANTHER" id="PTHR33710">
    <property type="entry name" value="BNAC02G09200D PROTEIN"/>
    <property type="match status" value="1"/>
</dbReference>
<accession>A0A8T1RDJ0</accession>
<protein>
    <submittedName>
        <fullName evidence="1">Uncharacterized protein</fullName>
    </submittedName>
</protein>
<evidence type="ECO:0000313" key="2">
    <source>
        <dbReference type="Proteomes" id="UP000811609"/>
    </source>
</evidence>
<evidence type="ECO:0000313" key="1">
    <source>
        <dbReference type="EMBL" id="KAG6664926.1"/>
    </source>
</evidence>
<comment type="caution">
    <text evidence="1">The sequence shown here is derived from an EMBL/GenBank/DDBJ whole genome shotgun (WGS) entry which is preliminary data.</text>
</comment>
<keyword evidence="2" id="KW-1185">Reference proteome</keyword>
<dbReference type="EMBL" id="CM031810">
    <property type="protein sequence ID" value="KAG6664926.1"/>
    <property type="molecule type" value="Genomic_DNA"/>
</dbReference>
<proteinExistence type="predicted"/>
<dbReference type="PANTHER" id="PTHR33710:SF64">
    <property type="entry name" value="ENDONUCLEASE_EXONUCLEASE_PHOSPHATASE DOMAIN-CONTAINING PROTEIN"/>
    <property type="match status" value="1"/>
</dbReference>
<name>A0A8T1RDJ0_CARIL</name>
<sequence length="153" mass="17732">MVDGDFIWSNGRAWSRLDRFLVSASWEVCFPDVRQKRLPRLCSDHCPIMLESGGTFRGLQYFKFENMWLEAEGFVDRVRMWWSLYGFSGTPSFALAAKVKPLKTDSKKWNVEEFGNAENKRKLLMQQLQSLEERELLGDLSGEELKRKKSAGG</sequence>
<organism evidence="1 2">
    <name type="scientific">Carya illinoinensis</name>
    <name type="common">Pecan</name>
    <dbReference type="NCBI Taxonomy" id="32201"/>
    <lineage>
        <taxon>Eukaryota</taxon>
        <taxon>Viridiplantae</taxon>
        <taxon>Streptophyta</taxon>
        <taxon>Embryophyta</taxon>
        <taxon>Tracheophyta</taxon>
        <taxon>Spermatophyta</taxon>
        <taxon>Magnoliopsida</taxon>
        <taxon>eudicotyledons</taxon>
        <taxon>Gunneridae</taxon>
        <taxon>Pentapetalae</taxon>
        <taxon>rosids</taxon>
        <taxon>fabids</taxon>
        <taxon>Fagales</taxon>
        <taxon>Juglandaceae</taxon>
        <taxon>Carya</taxon>
    </lineage>
</organism>
<dbReference type="AlphaFoldDB" id="A0A8T1RDJ0"/>
<gene>
    <name evidence="1" type="ORF">CIPAW_02G126800</name>
</gene>
<dbReference type="Proteomes" id="UP000811609">
    <property type="component" value="Chromosome 2"/>
</dbReference>